<dbReference type="PANTHER" id="PTHR22950">
    <property type="entry name" value="AMINO ACID TRANSPORTER"/>
    <property type="match status" value="1"/>
</dbReference>
<feature type="transmembrane region" description="Helical" evidence="9">
    <location>
        <begin position="392"/>
        <end position="415"/>
    </location>
</feature>
<evidence type="ECO:0000256" key="6">
    <source>
        <dbReference type="ARBA" id="ARBA00022989"/>
    </source>
</evidence>
<evidence type="ECO:0000256" key="7">
    <source>
        <dbReference type="ARBA" id="ARBA00023136"/>
    </source>
</evidence>
<dbReference type="OrthoDB" id="28208at2759"/>
<feature type="transmembrane region" description="Helical" evidence="9">
    <location>
        <begin position="356"/>
        <end position="380"/>
    </location>
</feature>
<dbReference type="GO" id="GO:0016020">
    <property type="term" value="C:membrane"/>
    <property type="evidence" value="ECO:0007669"/>
    <property type="project" value="UniProtKB-SubCell"/>
</dbReference>
<feature type="transmembrane region" description="Helical" evidence="9">
    <location>
        <begin position="475"/>
        <end position="492"/>
    </location>
</feature>
<evidence type="ECO:0000313" key="11">
    <source>
        <dbReference type="EMBL" id="KAF7712647.1"/>
    </source>
</evidence>
<accession>A0A8J8VW98</accession>
<proteinExistence type="inferred from homology"/>
<dbReference type="GO" id="GO:0005783">
    <property type="term" value="C:endoplasmic reticulum"/>
    <property type="evidence" value="ECO:0007669"/>
    <property type="project" value="TreeGrafter"/>
</dbReference>
<feature type="transmembrane region" description="Helical" evidence="9">
    <location>
        <begin position="498"/>
        <end position="519"/>
    </location>
</feature>
<feature type="transmembrane region" description="Helical" evidence="9">
    <location>
        <begin position="283"/>
        <end position="304"/>
    </location>
</feature>
<protein>
    <submittedName>
        <fullName evidence="11">Transmembrane amino acid transporter protein</fullName>
    </submittedName>
</protein>
<evidence type="ECO:0000256" key="9">
    <source>
        <dbReference type="SAM" id="Phobius"/>
    </source>
</evidence>
<dbReference type="EMBL" id="WIWV01000160">
    <property type="protein sequence ID" value="KAF7712647.1"/>
    <property type="molecule type" value="Genomic_DNA"/>
</dbReference>
<comment type="caution">
    <text evidence="11">The sequence shown here is derived from an EMBL/GenBank/DDBJ whole genome shotgun (WGS) entry which is preliminary data.</text>
</comment>
<evidence type="ECO:0000256" key="1">
    <source>
        <dbReference type="ARBA" id="ARBA00004141"/>
    </source>
</evidence>
<reference evidence="11" key="1">
    <citation type="journal article" date="2020" name="Front. Microbiol.">
        <title>Gene regulatory networks of Penicillium echinulatum 2HH and Penicillium oxalicum 114-2 inferred by a computational biology approach.</title>
        <authorList>
            <person name="Lenz A.R."/>
            <person name="Galan-Vasquez E."/>
            <person name="Balbinot E."/>
            <person name="De Abreu F.P."/>
            <person name="De Oliveira N.S."/>
            <person name="Da Rosa L.O."/>
            <person name="De Avila E Silva S."/>
            <person name="Camassola M."/>
            <person name="Dillon A.J.P."/>
            <person name="Perez-Rueda E."/>
        </authorList>
    </citation>
    <scope>NUCLEOTIDE SEQUENCE</scope>
    <source>
        <strain evidence="11">S1M29</strain>
    </source>
</reference>
<gene>
    <name evidence="11" type="ORF">PECM_002433</name>
</gene>
<feature type="transmembrane region" description="Helical" evidence="9">
    <location>
        <begin position="316"/>
        <end position="336"/>
    </location>
</feature>
<evidence type="ECO:0000256" key="4">
    <source>
        <dbReference type="ARBA" id="ARBA00022692"/>
    </source>
</evidence>
<evidence type="ECO:0000256" key="8">
    <source>
        <dbReference type="SAM" id="MobiDB-lite"/>
    </source>
</evidence>
<keyword evidence="3" id="KW-0813">Transport</keyword>
<evidence type="ECO:0000313" key="12">
    <source>
        <dbReference type="Proteomes" id="UP000631181"/>
    </source>
</evidence>
<dbReference type="AlphaFoldDB" id="A0A8J8VW98"/>
<dbReference type="Pfam" id="PF01490">
    <property type="entry name" value="Aa_trans"/>
    <property type="match status" value="1"/>
</dbReference>
<name>A0A8J8VW98_9EURO</name>
<feature type="region of interest" description="Disordered" evidence="8">
    <location>
        <begin position="1"/>
        <end position="111"/>
    </location>
</feature>
<keyword evidence="12" id="KW-1185">Reference proteome</keyword>
<organism evidence="11 12">
    <name type="scientific">Penicillium ucsense</name>
    <dbReference type="NCBI Taxonomy" id="2839758"/>
    <lineage>
        <taxon>Eukaryota</taxon>
        <taxon>Fungi</taxon>
        <taxon>Dikarya</taxon>
        <taxon>Ascomycota</taxon>
        <taxon>Pezizomycotina</taxon>
        <taxon>Eurotiomycetes</taxon>
        <taxon>Eurotiomycetidae</taxon>
        <taxon>Eurotiales</taxon>
        <taxon>Aspergillaceae</taxon>
        <taxon>Penicillium</taxon>
    </lineage>
</organism>
<keyword evidence="5" id="KW-0029">Amino-acid transport</keyword>
<dbReference type="InterPro" id="IPR013057">
    <property type="entry name" value="AA_transpt_TM"/>
</dbReference>
<evidence type="ECO:0000256" key="5">
    <source>
        <dbReference type="ARBA" id="ARBA00022970"/>
    </source>
</evidence>
<evidence type="ECO:0000256" key="2">
    <source>
        <dbReference type="ARBA" id="ARBA00008066"/>
    </source>
</evidence>
<keyword evidence="6 9" id="KW-1133">Transmembrane helix</keyword>
<dbReference type="GO" id="GO:0015179">
    <property type="term" value="F:L-amino acid transmembrane transporter activity"/>
    <property type="evidence" value="ECO:0007669"/>
    <property type="project" value="TreeGrafter"/>
</dbReference>
<feature type="transmembrane region" description="Helical" evidence="9">
    <location>
        <begin position="531"/>
        <end position="553"/>
    </location>
</feature>
<dbReference type="Proteomes" id="UP000631181">
    <property type="component" value="Unassembled WGS sequence"/>
</dbReference>
<feature type="transmembrane region" description="Helical" evidence="9">
    <location>
        <begin position="435"/>
        <end position="454"/>
    </location>
</feature>
<keyword evidence="7 9" id="KW-0472">Membrane</keyword>
<dbReference type="PANTHER" id="PTHR22950:SF458">
    <property type="entry name" value="SODIUM-COUPLED NEUTRAL AMINO ACID TRANSPORTER 11-RELATED"/>
    <property type="match status" value="1"/>
</dbReference>
<evidence type="ECO:0000256" key="3">
    <source>
        <dbReference type="ARBA" id="ARBA00022448"/>
    </source>
</evidence>
<sequence length="567" mass="61114">MPGDENGLDLMSDGEGQIDNATQSLLVSLPENTEDSASHSPATLPSNQPASDSRPDAQRQSSIVRPPPDGQTRTPRTTNRVHFDLHVDGGEDDQSSNGRAHSPDSDTLWLDDDDYEVGDRGGSGLRNTGQTVPLLTNIEAPSVTLATSEDFFPEDHLETARPRSGMNMAFMNMANSIIGAGIIGQPYALRQAGLATGILLLTVLTVTVDWTIRLIVINSKMSGADSFQATMQHCFGRSGLIAISIAQWAFAFGGMVAFCIIVGDTIPYVLGALFPSLREMTFLWLLTDRRAIIVLFVLGISYPLSLYRDIAKLAKASALALVSMTIIVITVITQGFRVPSESRGDIKDHLIIDTGFFQAVGVISFAFVCHHNSLLIYGSLKKPTLDRFATVTHYSTGVSLIMCLAMGIAGFLSFGSKTQGNVLNNFPSDNILVNIARLCFGLNMLTTLPLEAFVCRSVMTTYYFPDEPFNPHRHLIFTTALVLTSMALALMTCDLGSVFELIGATSAAALAYIFPPLCYIKLSSVSRREKIPAYACVAFGLIVMSVSVLQATAKLIRNDSEGGSCGA</sequence>
<feature type="transmembrane region" description="Helical" evidence="9">
    <location>
        <begin position="238"/>
        <end position="263"/>
    </location>
</feature>
<feature type="domain" description="Amino acid transporter transmembrane" evidence="10">
    <location>
        <begin position="164"/>
        <end position="550"/>
    </location>
</feature>
<comment type="similarity">
    <text evidence="2">Belongs to the amino acid/polyamine transporter 2 family.</text>
</comment>
<comment type="subcellular location">
    <subcellularLocation>
        <location evidence="1">Membrane</location>
        <topology evidence="1">Multi-pass membrane protein</topology>
    </subcellularLocation>
</comment>
<evidence type="ECO:0000259" key="10">
    <source>
        <dbReference type="Pfam" id="PF01490"/>
    </source>
</evidence>
<feature type="compositionally biased region" description="Polar residues" evidence="8">
    <location>
        <begin position="38"/>
        <end position="51"/>
    </location>
</feature>
<feature type="transmembrane region" description="Helical" evidence="9">
    <location>
        <begin position="194"/>
        <end position="217"/>
    </location>
</feature>
<keyword evidence="4 9" id="KW-0812">Transmembrane</keyword>
<feature type="compositionally biased region" description="Polar residues" evidence="8">
    <location>
        <begin position="71"/>
        <end position="80"/>
    </location>
</feature>